<keyword evidence="4" id="KW-1185">Reference proteome</keyword>
<dbReference type="SUPFAM" id="SSF52833">
    <property type="entry name" value="Thioredoxin-like"/>
    <property type="match status" value="2"/>
</dbReference>
<dbReference type="PROSITE" id="PS50404">
    <property type="entry name" value="GST_NTER"/>
    <property type="match status" value="2"/>
</dbReference>
<dbReference type="GO" id="GO:0006749">
    <property type="term" value="P:glutathione metabolic process"/>
    <property type="evidence" value="ECO:0007669"/>
    <property type="project" value="TreeGrafter"/>
</dbReference>
<dbReference type="CDD" id="cd03039">
    <property type="entry name" value="GST_N_Sigma_like"/>
    <property type="match status" value="2"/>
</dbReference>
<dbReference type="InterPro" id="IPR040079">
    <property type="entry name" value="Glutathione_S-Trfase"/>
</dbReference>
<dbReference type="Gene3D" id="3.40.30.10">
    <property type="entry name" value="Glutaredoxin"/>
    <property type="match status" value="2"/>
</dbReference>
<feature type="domain" description="GST N-terminal" evidence="1">
    <location>
        <begin position="4"/>
        <end position="81"/>
    </location>
</feature>
<dbReference type="Pfam" id="PF14497">
    <property type="entry name" value="GST_C_3"/>
    <property type="match status" value="1"/>
</dbReference>
<name>A0A8K1CB39_PYTOL</name>
<dbReference type="EMBL" id="SPLM01000109">
    <property type="protein sequence ID" value="TMW59794.1"/>
    <property type="molecule type" value="Genomic_DNA"/>
</dbReference>
<dbReference type="InterPro" id="IPR004046">
    <property type="entry name" value="GST_C"/>
</dbReference>
<dbReference type="PANTHER" id="PTHR11571">
    <property type="entry name" value="GLUTATHIONE S-TRANSFERASE"/>
    <property type="match status" value="1"/>
</dbReference>
<feature type="domain" description="GST C-terminal" evidence="2">
    <location>
        <begin position="84"/>
        <end position="213"/>
    </location>
</feature>
<gene>
    <name evidence="3" type="ORF">Poli38472_004863</name>
</gene>
<dbReference type="SUPFAM" id="SSF47616">
    <property type="entry name" value="GST C-terminal domain-like"/>
    <property type="match status" value="2"/>
</dbReference>
<dbReference type="PANTHER" id="PTHR11571:SF252">
    <property type="entry name" value="GLUTATHIONE S-TRANSFERASE"/>
    <property type="match status" value="1"/>
</dbReference>
<dbReference type="GO" id="GO:0004364">
    <property type="term" value="F:glutathione transferase activity"/>
    <property type="evidence" value="ECO:0007669"/>
    <property type="project" value="TreeGrafter"/>
</dbReference>
<feature type="domain" description="GST N-terminal" evidence="1">
    <location>
        <begin position="212"/>
        <end position="290"/>
    </location>
</feature>
<evidence type="ECO:0000313" key="4">
    <source>
        <dbReference type="Proteomes" id="UP000794436"/>
    </source>
</evidence>
<evidence type="ECO:0000259" key="1">
    <source>
        <dbReference type="PROSITE" id="PS50404"/>
    </source>
</evidence>
<dbReference type="Proteomes" id="UP000794436">
    <property type="component" value="Unassembled WGS sequence"/>
</dbReference>
<accession>A0A8K1CB39</accession>
<dbReference type="InterPro" id="IPR036282">
    <property type="entry name" value="Glutathione-S-Trfase_C_sf"/>
</dbReference>
<dbReference type="SFLD" id="SFLDS00019">
    <property type="entry name" value="Glutathione_Transferase_(cytos"/>
    <property type="match status" value="2"/>
</dbReference>
<dbReference type="OrthoDB" id="420389at2759"/>
<dbReference type="Gene3D" id="1.20.1050.10">
    <property type="match status" value="2"/>
</dbReference>
<evidence type="ECO:0000259" key="2">
    <source>
        <dbReference type="PROSITE" id="PS50405"/>
    </source>
</evidence>
<evidence type="ECO:0000313" key="3">
    <source>
        <dbReference type="EMBL" id="TMW59794.1"/>
    </source>
</evidence>
<dbReference type="InterPro" id="IPR036249">
    <property type="entry name" value="Thioredoxin-like_sf"/>
</dbReference>
<comment type="caution">
    <text evidence="3">The sequence shown here is derived from an EMBL/GenBank/DDBJ whole genome shotgun (WGS) entry which is preliminary data.</text>
</comment>
<protein>
    <recommendedName>
        <fullName evidence="5">Glutathione S-transferase</fullName>
    </recommendedName>
</protein>
<evidence type="ECO:0008006" key="5">
    <source>
        <dbReference type="Google" id="ProtNLM"/>
    </source>
</evidence>
<dbReference type="AlphaFoldDB" id="A0A8K1CB39"/>
<dbReference type="InterPro" id="IPR010987">
    <property type="entry name" value="Glutathione-S-Trfase_C-like"/>
</dbReference>
<dbReference type="InterPro" id="IPR004045">
    <property type="entry name" value="Glutathione_S-Trfase_N"/>
</dbReference>
<dbReference type="PROSITE" id="PS50405">
    <property type="entry name" value="GST_CTER"/>
    <property type="match status" value="2"/>
</dbReference>
<dbReference type="Pfam" id="PF02798">
    <property type="entry name" value="GST_N"/>
    <property type="match status" value="1"/>
</dbReference>
<dbReference type="CDD" id="cd03192">
    <property type="entry name" value="GST_C_Sigma_like"/>
    <property type="match status" value="1"/>
</dbReference>
<sequence>MSFPTIKLIYFNGAARAESIRLAFYIGNVPFEDVRLSFQEFGALKETFPYGQLPVLEVDGEVIAQSEALLRYAGRLSGLYPVNDPVAALKIDELLGSTDELKSKMIPSIHEQDPDKKKALREELANAVIPRFLGFVDRRLTLLKKHAVFQRDALFIHELLINSFVSWMKSGVLDHIPVTVCDGYTAVEELVTKVTNHPKVNEFYATSQNVAPRLKLTYLDGPGRAEPTRLAFLIGGIEFEDERIPEYGDIAKRGSTLPFGQVPVLSIDGEVHAQSHQILRYAGIRAGLYPSTNFKKALRVDEVLRLVDDYFNTIALTYAMEPEAQHSARKLIAKETLPKMFSELDKRIAGWGGQYAVGDELTVADLLIYCWVLGLKSGYLLAIPTTIADGYLHIGRIFDQVSNHPTVQEWNQKTAPLDGFRKWSSPSRILF</sequence>
<proteinExistence type="predicted"/>
<organism evidence="3 4">
    <name type="scientific">Pythium oligandrum</name>
    <name type="common">Mycoparasitic fungus</name>
    <dbReference type="NCBI Taxonomy" id="41045"/>
    <lineage>
        <taxon>Eukaryota</taxon>
        <taxon>Sar</taxon>
        <taxon>Stramenopiles</taxon>
        <taxon>Oomycota</taxon>
        <taxon>Peronosporomycetes</taxon>
        <taxon>Pythiales</taxon>
        <taxon>Pythiaceae</taxon>
        <taxon>Pythium</taxon>
    </lineage>
</organism>
<reference evidence="3" key="1">
    <citation type="submission" date="2019-03" db="EMBL/GenBank/DDBJ databases">
        <title>Long read genome sequence of the mycoparasitic Pythium oligandrum ATCC 38472 isolated from sugarbeet rhizosphere.</title>
        <authorList>
            <person name="Gaulin E."/>
        </authorList>
    </citation>
    <scope>NUCLEOTIDE SEQUENCE</scope>
    <source>
        <strain evidence="3">ATCC 38472_TT</strain>
    </source>
</reference>
<dbReference type="InterPro" id="IPR050213">
    <property type="entry name" value="GST_superfamily"/>
</dbReference>
<feature type="domain" description="GST C-terminal" evidence="2">
    <location>
        <begin position="293"/>
        <end position="420"/>
    </location>
</feature>